<dbReference type="Pfam" id="PF06985">
    <property type="entry name" value="HET"/>
    <property type="match status" value="1"/>
</dbReference>
<evidence type="ECO:0000313" key="2">
    <source>
        <dbReference type="EMBL" id="KAJ5496408.1"/>
    </source>
</evidence>
<comment type="caution">
    <text evidence="2">The sequence shown here is derived from an EMBL/GenBank/DDBJ whole genome shotgun (WGS) entry which is preliminary data.</text>
</comment>
<accession>A0A9W9XNW6</accession>
<gene>
    <name evidence="2" type="ORF">N7463_008395</name>
</gene>
<reference evidence="2" key="1">
    <citation type="submission" date="2022-12" db="EMBL/GenBank/DDBJ databases">
        <authorList>
            <person name="Petersen C."/>
        </authorList>
    </citation>
    <scope>NUCLEOTIDE SEQUENCE</scope>
    <source>
        <strain evidence="2">IBT 29495</strain>
    </source>
</reference>
<reference evidence="2" key="2">
    <citation type="journal article" date="2023" name="IMA Fungus">
        <title>Comparative genomic study of the Penicillium genus elucidates a diverse pangenome and 15 lateral gene transfer events.</title>
        <authorList>
            <person name="Petersen C."/>
            <person name="Sorensen T."/>
            <person name="Nielsen M.R."/>
            <person name="Sondergaard T.E."/>
            <person name="Sorensen J.L."/>
            <person name="Fitzpatrick D.A."/>
            <person name="Frisvad J.C."/>
            <person name="Nielsen K.L."/>
        </authorList>
    </citation>
    <scope>NUCLEOTIDE SEQUENCE</scope>
    <source>
        <strain evidence="2">IBT 29495</strain>
    </source>
</reference>
<dbReference type="PANTHER" id="PTHR39596">
    <property type="match status" value="1"/>
</dbReference>
<dbReference type="PANTHER" id="PTHR39596:SF2">
    <property type="entry name" value="HET DOMAIN PROTEIN (AFU_ORTHOLOGUE AFUA_1G17550)-RELATED"/>
    <property type="match status" value="1"/>
</dbReference>
<dbReference type="EMBL" id="JAPWDS010000005">
    <property type="protein sequence ID" value="KAJ5496408.1"/>
    <property type="molecule type" value="Genomic_DNA"/>
</dbReference>
<evidence type="ECO:0000259" key="1">
    <source>
        <dbReference type="Pfam" id="PF06985"/>
    </source>
</evidence>
<feature type="domain" description="Heterokaryon incompatibility" evidence="1">
    <location>
        <begin position="305"/>
        <end position="418"/>
    </location>
</feature>
<dbReference type="InterPro" id="IPR010730">
    <property type="entry name" value="HET"/>
</dbReference>
<protein>
    <recommendedName>
        <fullName evidence="1">Heterokaryon incompatibility domain-containing protein</fullName>
    </recommendedName>
</protein>
<name>A0A9W9XNW6_9EURO</name>
<organism evidence="2 3">
    <name type="scientific">Penicillium fimorum</name>
    <dbReference type="NCBI Taxonomy" id="1882269"/>
    <lineage>
        <taxon>Eukaryota</taxon>
        <taxon>Fungi</taxon>
        <taxon>Dikarya</taxon>
        <taxon>Ascomycota</taxon>
        <taxon>Pezizomycotina</taxon>
        <taxon>Eurotiomycetes</taxon>
        <taxon>Eurotiomycetidae</taxon>
        <taxon>Eurotiales</taxon>
        <taxon>Aspergillaceae</taxon>
        <taxon>Penicillium</taxon>
    </lineage>
</organism>
<dbReference type="Proteomes" id="UP001149954">
    <property type="component" value="Unassembled WGS sequence"/>
</dbReference>
<keyword evidence="3" id="KW-1185">Reference proteome</keyword>
<dbReference type="AlphaFoldDB" id="A0A9W9XNW6"/>
<proteinExistence type="predicted"/>
<dbReference type="OrthoDB" id="2426273at2759"/>
<evidence type="ECO:0000313" key="3">
    <source>
        <dbReference type="Proteomes" id="UP001149954"/>
    </source>
</evidence>
<sequence>MAEHLFFPGEPPRPYLVEYNSSLYDGGDWDQFPVQTGWRLKTGVEMYWPPILMPSKFHSEIECWLYFGMLHYVFGDQLDQSDFLLRREGDPRQYLTTKHLHKYVDNAKEWKRRKLGQRAFDIVKKVCANLDAYAKFCVRKKMVVAIRLVCYVLWNVAVKRDGFQMQTRSVREWFLARNSETTQLCDAGWCSLEAEKCRTTGGGLDTAMYLAQLWRLKANWNQYKSHFGCKKTECVANNIDESDYVTRHVQENCTCSHLQVDVEQLHKILQDGGIPLLMITPCGEDDLGNENFKIEIVRKRIGKQYLAISHVWSDGLGNTEGNSLPHCQLKVLYEQAKTVLTGDEYVPRYSNSPFAPLHTSTGRLAHLLSNQVLRRDDSVLMWIDTLCIPHQPDVRSLAIQRMRELYIDAYRTMILDSEMRNVNASSTTGLELLLRVLYCSGWIRRLWTLQEGLAAKSRLYMLFSDKAVNISTIASELLTKLDGGKLPIMQDSIATYVISVWYSFFQLTVESTSKFERFVNIVVYAFDDRDHSKNGLLASNWFNVATRTTSKAADRPIILAGILNLDLKEILSVKGSDERMRKFYDLVDEIPGDVLFLHGPRFEEDGMRWALKVCQFTNKLSYLSAKAGKITPRGLHITSYPSFLFPSSMVFDLGPDDGYFMNSDGRSALSQWYDDHNIDVDKVKDVCHLKTETPCIFEPNGTYGVIMAHDQTGFPGELNKECAVVSLRTTEDGVHYAQYIGSGTFRAITGGREKQPYDGYMVAVIWGDQQKLDWVVG</sequence>